<sequence length="175" mass="18683">MGESVGYERIVMAAEAATVAERARTWPRHRPWSMDDLDWHAALAYATYPLHPPEDTEEALRAETLASFDGTWGEVMPEASPVALGDAGEPVGAVLTVRRIVHPQAPDHPYVIGVLTDAAWQRRGIASALLGIAARAVLAEGETRLGLTVDADSVGAIRLYEGLGFVELSRGAVGS</sequence>
<proteinExistence type="predicted"/>
<dbReference type="Gene3D" id="3.40.630.30">
    <property type="match status" value="1"/>
</dbReference>
<keyword evidence="2" id="KW-0808">Transferase</keyword>
<dbReference type="SUPFAM" id="SSF55729">
    <property type="entry name" value="Acyl-CoA N-acyltransferases (Nat)"/>
    <property type="match status" value="1"/>
</dbReference>
<protein>
    <submittedName>
        <fullName evidence="2">N-acetyltransferase</fullName>
        <ecNumber evidence="2">2.3.1.-</ecNumber>
    </submittedName>
</protein>
<dbReference type="Proteomes" id="UP001172737">
    <property type="component" value="Unassembled WGS sequence"/>
</dbReference>
<dbReference type="AlphaFoldDB" id="A0AAW7M1U9"/>
<accession>A0AAW7M1U9</accession>
<dbReference type="EC" id="2.3.1.-" evidence="2"/>
<dbReference type="EMBL" id="JAUHPX010000002">
    <property type="protein sequence ID" value="MDN4487494.1"/>
    <property type="molecule type" value="Genomic_DNA"/>
</dbReference>
<organism evidence="2 3">
    <name type="scientific">Demequina lignilytica</name>
    <dbReference type="NCBI Taxonomy" id="3051663"/>
    <lineage>
        <taxon>Bacteria</taxon>
        <taxon>Bacillati</taxon>
        <taxon>Actinomycetota</taxon>
        <taxon>Actinomycetes</taxon>
        <taxon>Micrococcales</taxon>
        <taxon>Demequinaceae</taxon>
        <taxon>Demequina</taxon>
    </lineage>
</organism>
<evidence type="ECO:0000313" key="3">
    <source>
        <dbReference type="Proteomes" id="UP001172737"/>
    </source>
</evidence>
<comment type="caution">
    <text evidence="2">The sequence shown here is derived from an EMBL/GenBank/DDBJ whole genome shotgun (WGS) entry which is preliminary data.</text>
</comment>
<feature type="domain" description="N-acetyltransferase" evidence="1">
    <location>
        <begin position="27"/>
        <end position="175"/>
    </location>
</feature>
<dbReference type="PROSITE" id="PS51186">
    <property type="entry name" value="GNAT"/>
    <property type="match status" value="1"/>
</dbReference>
<keyword evidence="3" id="KW-1185">Reference proteome</keyword>
<dbReference type="RefSeq" id="WP_301118553.1">
    <property type="nucleotide sequence ID" value="NZ_JAUHPX010000002.1"/>
</dbReference>
<keyword evidence="2" id="KW-0012">Acyltransferase</keyword>
<dbReference type="CDD" id="cd04301">
    <property type="entry name" value="NAT_SF"/>
    <property type="match status" value="1"/>
</dbReference>
<name>A0AAW7M1U9_9MICO</name>
<dbReference type="InterPro" id="IPR016181">
    <property type="entry name" value="Acyl_CoA_acyltransferase"/>
</dbReference>
<gene>
    <name evidence="2" type="ORF">QQX10_04840</name>
</gene>
<dbReference type="GO" id="GO:0016747">
    <property type="term" value="F:acyltransferase activity, transferring groups other than amino-acyl groups"/>
    <property type="evidence" value="ECO:0007669"/>
    <property type="project" value="InterPro"/>
</dbReference>
<evidence type="ECO:0000259" key="1">
    <source>
        <dbReference type="PROSITE" id="PS51186"/>
    </source>
</evidence>
<dbReference type="InterPro" id="IPR000182">
    <property type="entry name" value="GNAT_dom"/>
</dbReference>
<dbReference type="Pfam" id="PF00583">
    <property type="entry name" value="Acetyltransf_1"/>
    <property type="match status" value="1"/>
</dbReference>
<reference evidence="2" key="1">
    <citation type="submission" date="2023-06" db="EMBL/GenBank/DDBJ databases">
        <title>Sysu t00039.</title>
        <authorList>
            <person name="Gao L."/>
            <person name="Fang B.-Z."/>
            <person name="Li W.-J."/>
        </authorList>
    </citation>
    <scope>NUCLEOTIDE SEQUENCE</scope>
    <source>
        <strain evidence="2">SYSU T00039</strain>
    </source>
</reference>
<evidence type="ECO:0000313" key="2">
    <source>
        <dbReference type="EMBL" id="MDN4487494.1"/>
    </source>
</evidence>